<dbReference type="AlphaFoldDB" id="A0A7Y9RXU2"/>
<evidence type="ECO:0000256" key="1">
    <source>
        <dbReference type="ARBA" id="ARBA00022801"/>
    </source>
</evidence>
<dbReference type="EMBL" id="JACCAC010000001">
    <property type="protein sequence ID" value="NYG56558.1"/>
    <property type="molecule type" value="Genomic_DNA"/>
</dbReference>
<protein>
    <submittedName>
        <fullName evidence="4">Serine phosphatase RsbU (Regulator of sigma subunit)</fullName>
    </submittedName>
</protein>
<feature type="region of interest" description="Disordered" evidence="2">
    <location>
        <begin position="204"/>
        <end position="226"/>
    </location>
</feature>
<organism evidence="4 5">
    <name type="scientific">Nocardioides perillae</name>
    <dbReference type="NCBI Taxonomy" id="1119534"/>
    <lineage>
        <taxon>Bacteria</taxon>
        <taxon>Bacillati</taxon>
        <taxon>Actinomycetota</taxon>
        <taxon>Actinomycetes</taxon>
        <taxon>Propionibacteriales</taxon>
        <taxon>Nocardioidaceae</taxon>
        <taxon>Nocardioides</taxon>
    </lineage>
</organism>
<keyword evidence="5" id="KW-1185">Reference proteome</keyword>
<dbReference type="InterPro" id="IPR036457">
    <property type="entry name" value="PPM-type-like_dom_sf"/>
</dbReference>
<dbReference type="GO" id="GO:0016791">
    <property type="term" value="F:phosphatase activity"/>
    <property type="evidence" value="ECO:0007669"/>
    <property type="project" value="TreeGrafter"/>
</dbReference>
<sequence length="546" mass="57764">MDTLFATAGSLREAYAAVAWERTPLGAPEGWSPCLRQSVRTVLDSRFPMTLMWGPQFVLVYNEAYVELIGDKHPAALGATSREVFPEAWEQIGPWMSDVLTTGEGHYVEDALVPLERHGFLEECYFTFSYSAVRSSGGVVEGVLDIAAETTPRVVERRRQQVVAELAYELGAVDTLEEVPAVVARVVAESVSPDLSAAALRLPQLAPGPGHREPSDGLPPTPDDLLPALDPLVVRDDEGEGATGFLVLPAGRLGRDRAVLVARLGGGRAPDAAYRSFLRQVGGVVDQAVERMRVVAAEREVARRERGLSEALQRSLLTDLPEVEGLDLAVRYVPAAEVAFVGGDWYDAFPTPDGSLAVVIGDVAGHDRDAAAAMGQARNLLRGIAYAVPGGPGAVLTTFDEVFERLAVSSVATVVLGHVTRHGDGGATLCWANAGHPPPVLVSSDGSARLLEVGVDPLLGLAPGRERSDHEVRLEPGSTLVLYTDGLVERRGVGLDLGLAWLVGQLDAAGATAGTTTAEDVCELLATAVPAQAEDDIALLVLRVPG</sequence>
<evidence type="ECO:0000313" key="4">
    <source>
        <dbReference type="EMBL" id="NYG56558.1"/>
    </source>
</evidence>
<comment type="caution">
    <text evidence="4">The sequence shown here is derived from an EMBL/GenBank/DDBJ whole genome shotgun (WGS) entry which is preliminary data.</text>
</comment>
<dbReference type="Gene3D" id="3.60.40.10">
    <property type="entry name" value="PPM-type phosphatase domain"/>
    <property type="match status" value="1"/>
</dbReference>
<evidence type="ECO:0000313" key="5">
    <source>
        <dbReference type="Proteomes" id="UP000544110"/>
    </source>
</evidence>
<evidence type="ECO:0000256" key="2">
    <source>
        <dbReference type="SAM" id="MobiDB-lite"/>
    </source>
</evidence>
<dbReference type="SUPFAM" id="SSF81606">
    <property type="entry name" value="PP2C-like"/>
    <property type="match status" value="1"/>
</dbReference>
<dbReference type="Pfam" id="PF07228">
    <property type="entry name" value="SpoIIE"/>
    <property type="match status" value="1"/>
</dbReference>
<proteinExistence type="predicted"/>
<dbReference type="RefSeq" id="WP_179518791.1">
    <property type="nucleotide sequence ID" value="NZ_JACCAC010000001.1"/>
</dbReference>
<accession>A0A7Y9RXU2</accession>
<reference evidence="4 5" key="1">
    <citation type="submission" date="2020-07" db="EMBL/GenBank/DDBJ databases">
        <title>Sequencing the genomes of 1000 actinobacteria strains.</title>
        <authorList>
            <person name="Klenk H.-P."/>
        </authorList>
    </citation>
    <scope>NUCLEOTIDE SEQUENCE [LARGE SCALE GENOMIC DNA]</scope>
    <source>
        <strain evidence="4 5">DSM 24552</strain>
    </source>
</reference>
<dbReference type="PANTHER" id="PTHR43156:SF2">
    <property type="entry name" value="STAGE II SPORULATION PROTEIN E"/>
    <property type="match status" value="1"/>
</dbReference>
<dbReference type="InterPro" id="IPR052016">
    <property type="entry name" value="Bact_Sigma-Reg"/>
</dbReference>
<gene>
    <name evidence="4" type="ORF">BJ989_002862</name>
</gene>
<name>A0A7Y9RXU2_9ACTN</name>
<dbReference type="SMART" id="SM00331">
    <property type="entry name" value="PP2C_SIG"/>
    <property type="match status" value="1"/>
</dbReference>
<dbReference type="Proteomes" id="UP000544110">
    <property type="component" value="Unassembled WGS sequence"/>
</dbReference>
<keyword evidence="1" id="KW-0378">Hydrolase</keyword>
<dbReference type="Gene3D" id="3.30.450.20">
    <property type="entry name" value="PAS domain"/>
    <property type="match status" value="1"/>
</dbReference>
<dbReference type="PANTHER" id="PTHR43156">
    <property type="entry name" value="STAGE II SPORULATION PROTEIN E-RELATED"/>
    <property type="match status" value="1"/>
</dbReference>
<evidence type="ECO:0000259" key="3">
    <source>
        <dbReference type="SMART" id="SM00331"/>
    </source>
</evidence>
<feature type="domain" description="PPM-type phosphatase" evidence="3">
    <location>
        <begin position="323"/>
        <end position="544"/>
    </location>
</feature>
<dbReference type="InterPro" id="IPR001932">
    <property type="entry name" value="PPM-type_phosphatase-like_dom"/>
</dbReference>